<organism evidence="1">
    <name type="scientific">marine sediment metagenome</name>
    <dbReference type="NCBI Taxonomy" id="412755"/>
    <lineage>
        <taxon>unclassified sequences</taxon>
        <taxon>metagenomes</taxon>
        <taxon>ecological metagenomes</taxon>
    </lineage>
</organism>
<gene>
    <name evidence="1" type="ORF">S01H1_66041</name>
</gene>
<dbReference type="AlphaFoldDB" id="X0Y192"/>
<sequence>PDGSNDGWGTITDWKLKGRFYIATQQGGG</sequence>
<proteinExistence type="predicted"/>
<name>X0Y192_9ZZZZ</name>
<protein>
    <submittedName>
        <fullName evidence="1">Uncharacterized protein</fullName>
    </submittedName>
</protein>
<comment type="caution">
    <text evidence="1">The sequence shown here is derived from an EMBL/GenBank/DDBJ whole genome shotgun (WGS) entry which is preliminary data.</text>
</comment>
<accession>X0Y192</accession>
<dbReference type="EMBL" id="BARS01043645">
    <property type="protein sequence ID" value="GAG41132.1"/>
    <property type="molecule type" value="Genomic_DNA"/>
</dbReference>
<reference evidence="1" key="1">
    <citation type="journal article" date="2014" name="Front. Microbiol.">
        <title>High frequency of phylogenetically diverse reductive dehalogenase-homologous genes in deep subseafloor sedimentary metagenomes.</title>
        <authorList>
            <person name="Kawai M."/>
            <person name="Futagami T."/>
            <person name="Toyoda A."/>
            <person name="Takaki Y."/>
            <person name="Nishi S."/>
            <person name="Hori S."/>
            <person name="Arai W."/>
            <person name="Tsubouchi T."/>
            <person name="Morono Y."/>
            <person name="Uchiyama I."/>
            <person name="Ito T."/>
            <person name="Fujiyama A."/>
            <person name="Inagaki F."/>
            <person name="Takami H."/>
        </authorList>
    </citation>
    <scope>NUCLEOTIDE SEQUENCE</scope>
    <source>
        <strain evidence="1">Expedition CK06-06</strain>
    </source>
</reference>
<evidence type="ECO:0000313" key="1">
    <source>
        <dbReference type="EMBL" id="GAG41132.1"/>
    </source>
</evidence>
<feature type="non-terminal residue" evidence="1">
    <location>
        <position position="1"/>
    </location>
</feature>